<dbReference type="RefSeq" id="WP_101225679.1">
    <property type="nucleotide sequence ID" value="NZ_SZNS01000019.1"/>
</dbReference>
<dbReference type="AlphaFoldDB" id="A0A9X9EUA7"/>
<gene>
    <name evidence="1" type="ORF">FC678_01930</name>
</gene>
<accession>A0A9X9EUA7</accession>
<name>A0A9X9EUA7_9BACI</name>
<evidence type="ECO:0000313" key="1">
    <source>
        <dbReference type="EMBL" id="TKH15598.1"/>
    </source>
</evidence>
<dbReference type="OrthoDB" id="2454651at2"/>
<comment type="caution">
    <text evidence="1">The sequence shown here is derived from an EMBL/GenBank/DDBJ whole genome shotgun (WGS) entry which is preliminary data.</text>
</comment>
<sequence>MSEYQDYRLEREQIDFLLERGYRITRVSESLSGAFLDFELIEGTKQEWKQLNIKTPEGRKYFSTLLFKKKLN</sequence>
<proteinExistence type="predicted"/>
<evidence type="ECO:0000313" key="2">
    <source>
        <dbReference type="Proteomes" id="UP000309170"/>
    </source>
</evidence>
<organism evidence="1 2">
    <name type="scientific">Peribacillus simplex</name>
    <dbReference type="NCBI Taxonomy" id="1478"/>
    <lineage>
        <taxon>Bacteria</taxon>
        <taxon>Bacillati</taxon>
        <taxon>Bacillota</taxon>
        <taxon>Bacilli</taxon>
        <taxon>Bacillales</taxon>
        <taxon>Bacillaceae</taxon>
        <taxon>Peribacillus</taxon>
    </lineage>
</organism>
<dbReference type="EMBL" id="SZNT01000016">
    <property type="protein sequence ID" value="TKH15598.1"/>
    <property type="molecule type" value="Genomic_DNA"/>
</dbReference>
<dbReference type="Proteomes" id="UP000309170">
    <property type="component" value="Unassembled WGS sequence"/>
</dbReference>
<reference evidence="1 2" key="1">
    <citation type="journal article" date="2019" name="Environ. Microbiol.">
        <title>An active ?-lactamase is a part of an orchestrated cell wall stress resistance network of Bacillus subtilis and related rhizosphere species.</title>
        <authorList>
            <person name="Bucher T."/>
            <person name="Keren-Paz A."/>
            <person name="Hausser J."/>
            <person name="Olender T."/>
            <person name="Cytryn E."/>
            <person name="Kolodkin-Gal I."/>
        </authorList>
    </citation>
    <scope>NUCLEOTIDE SEQUENCE [LARGE SCALE GENOMIC DNA]</scope>
    <source>
        <strain evidence="1 2">I4</strain>
    </source>
</reference>
<protein>
    <submittedName>
        <fullName evidence="1">Uncharacterized protein</fullName>
    </submittedName>
</protein>